<reference evidence="1 3" key="3">
    <citation type="journal article" date="2016" name="Genome Announc.">
        <title>Complete Genome Sequence of Sphingopyxis macrogoltabida Strain 203N (NBRC 111659), a Polyethylene Glycol Degrader.</title>
        <authorList>
            <person name="Ohtsubo Y."/>
            <person name="Nonoyama S."/>
            <person name="Nagata Y."/>
            <person name="Numata M."/>
            <person name="Tsuchikane K."/>
            <person name="Hosoyama A."/>
            <person name="Yamazoe A."/>
            <person name="Tsuda M."/>
            <person name="Fujita N."/>
            <person name="Kawai F."/>
        </authorList>
    </citation>
    <scope>NUCLEOTIDE SEQUENCE [LARGE SCALE GENOMIC DNA]</scope>
    <source>
        <strain evidence="1 3">203N</strain>
    </source>
</reference>
<reference evidence="2 4" key="4">
    <citation type="submission" date="2017-08" db="EMBL/GenBank/DDBJ databases">
        <title>Infants hospitalized years apart are colonized by the same room-sourced microbial strains.</title>
        <authorList>
            <person name="Brooks B."/>
            <person name="Olm M.R."/>
            <person name="Firek B.A."/>
            <person name="Baker R."/>
            <person name="Thomas B.C."/>
            <person name="Morowitz M.J."/>
            <person name="Banfield J.F."/>
        </authorList>
    </citation>
    <scope>NUCLEOTIDE SEQUENCE [LARGE SCALE GENOMIC DNA]</scope>
    <source>
        <strain evidence="2">S2_005_003_R2_47</strain>
    </source>
</reference>
<organism evidence="2 4">
    <name type="scientific">Sphingopyxis macrogoltabida</name>
    <name type="common">Sphingomonas macrogoltabidus</name>
    <dbReference type="NCBI Taxonomy" id="33050"/>
    <lineage>
        <taxon>Bacteria</taxon>
        <taxon>Pseudomonadati</taxon>
        <taxon>Pseudomonadota</taxon>
        <taxon>Alphaproteobacteria</taxon>
        <taxon>Sphingomonadales</taxon>
        <taxon>Sphingomonadaceae</taxon>
        <taxon>Sphingopyxis</taxon>
    </lineage>
</organism>
<keyword evidence="3" id="KW-1185">Reference proteome</keyword>
<dbReference type="KEGG" id="smaz:LH19_04155"/>
<proteinExistence type="predicted"/>
<name>A0A0P0DQC4_SPHMC</name>
<reference evidence="1" key="2">
    <citation type="submission" date="2015-11" db="EMBL/GenBank/DDBJ databases">
        <authorList>
            <person name="Yoshiyuki O."/>
        </authorList>
    </citation>
    <scope>NUCLEOTIDE SEQUENCE</scope>
    <source>
        <strain evidence="1">203N</strain>
    </source>
</reference>
<accession>A0A0P0DQC4</accession>
<dbReference type="EMBL" id="CP013344">
    <property type="protein sequence ID" value="AMU88230.1"/>
    <property type="molecule type" value="Genomic_DNA"/>
</dbReference>
<reference evidence="3" key="1">
    <citation type="submission" date="2015-11" db="EMBL/GenBank/DDBJ databases">
        <title>Complete genome sequence of a polyethylene-glycol degrader Sphingopyxis macrogoltabida 203N (NBRC 111659).</title>
        <authorList>
            <person name="Yoshiyuki O."/>
            <person name="Shouta N."/>
            <person name="Nagata Y."/>
            <person name="Numata M."/>
            <person name="Tsuchikane K."/>
            <person name="Hosoyama A."/>
            <person name="Yamazoe A."/>
            <person name="Tsuda M."/>
            <person name="Fujita N."/>
            <person name="Kawai F."/>
        </authorList>
    </citation>
    <scope>NUCLEOTIDE SEQUENCE [LARGE SCALE GENOMIC DNA]</scope>
    <source>
        <strain evidence="3">203N</strain>
    </source>
</reference>
<dbReference type="RefSeq" id="WP_054725023.1">
    <property type="nucleotide sequence ID" value="NZ_CP009429.1"/>
</dbReference>
<evidence type="ECO:0000313" key="4">
    <source>
        <dbReference type="Proteomes" id="UP000248597"/>
    </source>
</evidence>
<dbReference type="Proteomes" id="UP000248597">
    <property type="component" value="Unassembled WGS sequence"/>
</dbReference>
<dbReference type="EMBL" id="QFPJ01000006">
    <property type="protein sequence ID" value="PZQ23537.1"/>
    <property type="molecule type" value="Genomic_DNA"/>
</dbReference>
<gene>
    <name evidence="1" type="ORF">ATM17_04115</name>
    <name evidence="2" type="ORF">DI569_03525</name>
</gene>
<evidence type="ECO:0000313" key="2">
    <source>
        <dbReference type="EMBL" id="PZQ23537.1"/>
    </source>
</evidence>
<dbReference type="OrthoDB" id="7572901at2"/>
<protein>
    <submittedName>
        <fullName evidence="2">Uncharacterized protein</fullName>
    </submittedName>
</protein>
<evidence type="ECO:0000313" key="1">
    <source>
        <dbReference type="EMBL" id="AMU88230.1"/>
    </source>
</evidence>
<dbReference type="AlphaFoldDB" id="A0A0P0DQC4"/>
<dbReference type="Proteomes" id="UP000076088">
    <property type="component" value="Chromosome"/>
</dbReference>
<sequence>MAYWDIGLRHIVDVDGQLLAIDAEVIDTASLLAKANLPTDRQLWLVRAGEYFALGAKQLLRLSQDEVLFFETAERVQAPIFHKRAA</sequence>
<evidence type="ECO:0000313" key="3">
    <source>
        <dbReference type="Proteomes" id="UP000076088"/>
    </source>
</evidence>